<dbReference type="EMBL" id="QOIL01000040">
    <property type="protein sequence ID" value="RCG17787.1"/>
    <property type="molecule type" value="Genomic_DNA"/>
</dbReference>
<keyword evidence="2" id="KW-1185">Reference proteome</keyword>
<dbReference type="RefSeq" id="WP_147269085.1">
    <property type="nucleotide sequence ID" value="NZ_QOIL01000040.1"/>
</dbReference>
<sequence length="119" mass="13275">MVTGNRPVAGYTPCDAQTPPLVEELVAELERLNIPAHFIPQPGGVTPVSLWKGLLVYVDGDCIRWRYTKRAPGRSPRRTRTWAVTAQGAAERLVPLYLQARKRHPFPFGQFAELIAAPE</sequence>
<name>A0A367EK84_9ACTN</name>
<evidence type="ECO:0000313" key="1">
    <source>
        <dbReference type="EMBL" id="RCG17787.1"/>
    </source>
</evidence>
<dbReference type="AlphaFoldDB" id="A0A367EK84"/>
<evidence type="ECO:0000313" key="2">
    <source>
        <dbReference type="Proteomes" id="UP000253094"/>
    </source>
</evidence>
<organism evidence="1 2">
    <name type="scientific">Sphaerisporangium album</name>
    <dbReference type="NCBI Taxonomy" id="509200"/>
    <lineage>
        <taxon>Bacteria</taxon>
        <taxon>Bacillati</taxon>
        <taxon>Actinomycetota</taxon>
        <taxon>Actinomycetes</taxon>
        <taxon>Streptosporangiales</taxon>
        <taxon>Streptosporangiaceae</taxon>
        <taxon>Sphaerisporangium</taxon>
    </lineage>
</organism>
<comment type="caution">
    <text evidence="1">The sequence shown here is derived from an EMBL/GenBank/DDBJ whole genome shotgun (WGS) entry which is preliminary data.</text>
</comment>
<dbReference type="Proteomes" id="UP000253094">
    <property type="component" value="Unassembled WGS sequence"/>
</dbReference>
<reference evidence="1 2" key="1">
    <citation type="submission" date="2018-06" db="EMBL/GenBank/DDBJ databases">
        <title>Sphaerisporangium craniellae sp. nov., isolated from a marine sponge in the South China Sea.</title>
        <authorList>
            <person name="Li L."/>
        </authorList>
    </citation>
    <scope>NUCLEOTIDE SEQUENCE [LARGE SCALE GENOMIC DNA]</scope>
    <source>
        <strain evidence="1 2">CCTCC AA 208026</strain>
    </source>
</reference>
<accession>A0A367EK84</accession>
<protein>
    <submittedName>
        <fullName evidence="1">Uncharacterized protein</fullName>
    </submittedName>
</protein>
<gene>
    <name evidence="1" type="ORF">DQ384_39515</name>
</gene>
<proteinExistence type="predicted"/>